<dbReference type="AlphaFoldDB" id="A0A4V4HG89"/>
<dbReference type="CDD" id="cd09326">
    <property type="entry name" value="LIM_CRP_like"/>
    <property type="match status" value="1"/>
</dbReference>
<dbReference type="Proteomes" id="UP000297245">
    <property type="component" value="Unassembled WGS sequence"/>
</dbReference>
<dbReference type="PROSITE" id="PS50023">
    <property type="entry name" value="LIM_DOMAIN_2"/>
    <property type="match status" value="1"/>
</dbReference>
<feature type="domain" description="LIM zinc-binding" evidence="9">
    <location>
        <begin position="40"/>
        <end position="100"/>
    </location>
</feature>
<keyword evidence="4" id="KW-0007">Acetylation</keyword>
<dbReference type="Pfam" id="PF00412">
    <property type="entry name" value="LIM"/>
    <property type="match status" value="1"/>
</dbReference>
<gene>
    <name evidence="10" type="ORF">K435DRAFT_662060</name>
</gene>
<keyword evidence="1" id="KW-0488">Methylation</keyword>
<protein>
    <recommendedName>
        <fullName evidence="7">Cysteine-rich protein 1</fullName>
    </recommendedName>
</protein>
<sequence>MSIPLTQSATGTRYGAALGEARPVVSHSTGSPRKWGGNTPSCPKCGKSVYFAEQVKAVGKTYHRGCLRCNECNTLLDSTRLRDHDGVPLCGRCYNKLHGPQGSGYALLGKAGG</sequence>
<evidence type="ECO:0000259" key="9">
    <source>
        <dbReference type="PROSITE" id="PS50023"/>
    </source>
</evidence>
<dbReference type="FunFam" id="2.10.110.10:FF:000054">
    <property type="entry name" value="Cysteine-rich protein 1"/>
    <property type="match status" value="1"/>
</dbReference>
<evidence type="ECO:0000256" key="4">
    <source>
        <dbReference type="ARBA" id="ARBA00022990"/>
    </source>
</evidence>
<dbReference type="OrthoDB" id="8062037at2759"/>
<dbReference type="PANTHER" id="PTHR46074">
    <property type="entry name" value="CYSTEINE-RICH PROTEIN CRIP FAMILY MEMBER"/>
    <property type="match status" value="1"/>
</dbReference>
<dbReference type="SUPFAM" id="SSF57716">
    <property type="entry name" value="Glucocorticoid receptor-like (DNA-binding domain)"/>
    <property type="match status" value="2"/>
</dbReference>
<evidence type="ECO:0000256" key="8">
    <source>
        <dbReference type="PROSITE-ProRule" id="PRU00125"/>
    </source>
</evidence>
<evidence type="ECO:0000256" key="1">
    <source>
        <dbReference type="ARBA" id="ARBA00022481"/>
    </source>
</evidence>
<dbReference type="Gene3D" id="2.10.110.10">
    <property type="entry name" value="Cysteine Rich Protein"/>
    <property type="match status" value="1"/>
</dbReference>
<dbReference type="GO" id="GO:0030695">
    <property type="term" value="F:GTPase regulator activity"/>
    <property type="evidence" value="ECO:0007669"/>
    <property type="project" value="UniProtKB-ARBA"/>
</dbReference>
<organism evidence="10 11">
    <name type="scientific">Dendrothele bispora (strain CBS 962.96)</name>
    <dbReference type="NCBI Taxonomy" id="1314807"/>
    <lineage>
        <taxon>Eukaryota</taxon>
        <taxon>Fungi</taxon>
        <taxon>Dikarya</taxon>
        <taxon>Basidiomycota</taxon>
        <taxon>Agaricomycotina</taxon>
        <taxon>Agaricomycetes</taxon>
        <taxon>Agaricomycetidae</taxon>
        <taxon>Agaricales</taxon>
        <taxon>Agaricales incertae sedis</taxon>
        <taxon>Dendrothele</taxon>
    </lineage>
</organism>
<reference evidence="10 11" key="1">
    <citation type="journal article" date="2019" name="Nat. Ecol. Evol.">
        <title>Megaphylogeny resolves global patterns of mushroom evolution.</title>
        <authorList>
            <person name="Varga T."/>
            <person name="Krizsan K."/>
            <person name="Foldi C."/>
            <person name="Dima B."/>
            <person name="Sanchez-Garcia M."/>
            <person name="Sanchez-Ramirez S."/>
            <person name="Szollosi G.J."/>
            <person name="Szarkandi J.G."/>
            <person name="Papp V."/>
            <person name="Albert L."/>
            <person name="Andreopoulos W."/>
            <person name="Angelini C."/>
            <person name="Antonin V."/>
            <person name="Barry K.W."/>
            <person name="Bougher N.L."/>
            <person name="Buchanan P."/>
            <person name="Buyck B."/>
            <person name="Bense V."/>
            <person name="Catcheside P."/>
            <person name="Chovatia M."/>
            <person name="Cooper J."/>
            <person name="Damon W."/>
            <person name="Desjardin D."/>
            <person name="Finy P."/>
            <person name="Geml J."/>
            <person name="Haridas S."/>
            <person name="Hughes K."/>
            <person name="Justo A."/>
            <person name="Karasinski D."/>
            <person name="Kautmanova I."/>
            <person name="Kiss B."/>
            <person name="Kocsube S."/>
            <person name="Kotiranta H."/>
            <person name="LaButti K.M."/>
            <person name="Lechner B.E."/>
            <person name="Liimatainen K."/>
            <person name="Lipzen A."/>
            <person name="Lukacs Z."/>
            <person name="Mihaltcheva S."/>
            <person name="Morgado L.N."/>
            <person name="Niskanen T."/>
            <person name="Noordeloos M.E."/>
            <person name="Ohm R.A."/>
            <person name="Ortiz-Santana B."/>
            <person name="Ovrebo C."/>
            <person name="Racz N."/>
            <person name="Riley R."/>
            <person name="Savchenko A."/>
            <person name="Shiryaev A."/>
            <person name="Soop K."/>
            <person name="Spirin V."/>
            <person name="Szebenyi C."/>
            <person name="Tomsovsky M."/>
            <person name="Tulloss R.E."/>
            <person name="Uehling J."/>
            <person name="Grigoriev I.V."/>
            <person name="Vagvolgyi C."/>
            <person name="Papp T."/>
            <person name="Martin F.M."/>
            <person name="Miettinen O."/>
            <person name="Hibbett D.S."/>
            <person name="Nagy L.G."/>
        </authorList>
    </citation>
    <scope>NUCLEOTIDE SEQUENCE [LARGE SCALE GENOMIC DNA]</scope>
    <source>
        <strain evidence="10 11">CBS 962.96</strain>
    </source>
</reference>
<comment type="function">
    <text evidence="6">Seems to have a role in zinc absorption and may function as an intracellular zinc transport protein.</text>
</comment>
<keyword evidence="11" id="KW-1185">Reference proteome</keyword>
<evidence type="ECO:0000256" key="2">
    <source>
        <dbReference type="ARBA" id="ARBA00022723"/>
    </source>
</evidence>
<keyword evidence="5 8" id="KW-0440">LIM domain</keyword>
<evidence type="ECO:0000256" key="6">
    <source>
        <dbReference type="ARBA" id="ARBA00055254"/>
    </source>
</evidence>
<keyword evidence="3 8" id="KW-0862">Zinc</keyword>
<evidence type="ECO:0000313" key="10">
    <source>
        <dbReference type="EMBL" id="THU97875.1"/>
    </source>
</evidence>
<name>A0A4V4HG89_DENBC</name>
<dbReference type="EMBL" id="ML179147">
    <property type="protein sequence ID" value="THU97875.1"/>
    <property type="molecule type" value="Genomic_DNA"/>
</dbReference>
<dbReference type="PROSITE" id="PS00478">
    <property type="entry name" value="LIM_DOMAIN_1"/>
    <property type="match status" value="1"/>
</dbReference>
<proteinExistence type="predicted"/>
<accession>A0A4V4HG89</accession>
<dbReference type="PANTHER" id="PTHR46074:SF5">
    <property type="entry name" value="LIM DOMAIN-CONTAINING PROTEIN C"/>
    <property type="match status" value="1"/>
</dbReference>
<evidence type="ECO:0000256" key="5">
    <source>
        <dbReference type="ARBA" id="ARBA00023038"/>
    </source>
</evidence>
<dbReference type="SMART" id="SM00132">
    <property type="entry name" value="LIM"/>
    <property type="match status" value="1"/>
</dbReference>
<dbReference type="InterPro" id="IPR001781">
    <property type="entry name" value="Znf_LIM"/>
</dbReference>
<evidence type="ECO:0000313" key="11">
    <source>
        <dbReference type="Proteomes" id="UP000297245"/>
    </source>
</evidence>
<evidence type="ECO:0000256" key="7">
    <source>
        <dbReference type="ARBA" id="ARBA00072537"/>
    </source>
</evidence>
<evidence type="ECO:0000256" key="3">
    <source>
        <dbReference type="ARBA" id="ARBA00022833"/>
    </source>
</evidence>
<keyword evidence="2 8" id="KW-0479">Metal-binding</keyword>
<dbReference type="GO" id="GO:0046872">
    <property type="term" value="F:metal ion binding"/>
    <property type="evidence" value="ECO:0007669"/>
    <property type="project" value="UniProtKB-KW"/>
</dbReference>